<keyword evidence="1" id="KW-0812">Transmembrane</keyword>
<name>A0A2P2QQC9_RHIMU</name>
<sequence>MEEADCLPNVMGRLLMMHDSLPIFANSGSLFHYSCSFILGIFYVEEL</sequence>
<feature type="transmembrane region" description="Helical" evidence="1">
    <location>
        <begin position="21"/>
        <end position="44"/>
    </location>
</feature>
<dbReference type="AlphaFoldDB" id="A0A2P2QQC9"/>
<protein>
    <submittedName>
        <fullName evidence="2">Uncharacterized protein</fullName>
    </submittedName>
</protein>
<proteinExistence type="predicted"/>
<dbReference type="EMBL" id="GGEC01088617">
    <property type="protein sequence ID" value="MBX69101.1"/>
    <property type="molecule type" value="Transcribed_RNA"/>
</dbReference>
<organism evidence="2">
    <name type="scientific">Rhizophora mucronata</name>
    <name type="common">Asiatic mangrove</name>
    <dbReference type="NCBI Taxonomy" id="61149"/>
    <lineage>
        <taxon>Eukaryota</taxon>
        <taxon>Viridiplantae</taxon>
        <taxon>Streptophyta</taxon>
        <taxon>Embryophyta</taxon>
        <taxon>Tracheophyta</taxon>
        <taxon>Spermatophyta</taxon>
        <taxon>Magnoliopsida</taxon>
        <taxon>eudicotyledons</taxon>
        <taxon>Gunneridae</taxon>
        <taxon>Pentapetalae</taxon>
        <taxon>rosids</taxon>
        <taxon>fabids</taxon>
        <taxon>Malpighiales</taxon>
        <taxon>Rhizophoraceae</taxon>
        <taxon>Rhizophora</taxon>
    </lineage>
</organism>
<accession>A0A2P2QQC9</accession>
<reference evidence="2" key="1">
    <citation type="submission" date="2018-02" db="EMBL/GenBank/DDBJ databases">
        <title>Rhizophora mucronata_Transcriptome.</title>
        <authorList>
            <person name="Meera S.P."/>
            <person name="Sreeshan A."/>
            <person name="Augustine A."/>
        </authorList>
    </citation>
    <scope>NUCLEOTIDE SEQUENCE</scope>
    <source>
        <tissue evidence="2">Leaf</tissue>
    </source>
</reference>
<evidence type="ECO:0000256" key="1">
    <source>
        <dbReference type="SAM" id="Phobius"/>
    </source>
</evidence>
<keyword evidence="1" id="KW-1133">Transmembrane helix</keyword>
<keyword evidence="1" id="KW-0472">Membrane</keyword>
<evidence type="ECO:0000313" key="2">
    <source>
        <dbReference type="EMBL" id="MBX69101.1"/>
    </source>
</evidence>